<feature type="domain" description="MgtC/SapB/SrpB/YhiD N-terminal" evidence="8">
    <location>
        <begin position="14"/>
        <end position="141"/>
    </location>
</feature>
<dbReference type="Pfam" id="PF02308">
    <property type="entry name" value="MgtC"/>
    <property type="match status" value="1"/>
</dbReference>
<reference evidence="9 10" key="1">
    <citation type="journal article" date="2015" name="Nature">
        <title>rRNA introns, odd ribosomes, and small enigmatic genomes across a large radiation of phyla.</title>
        <authorList>
            <person name="Brown C.T."/>
            <person name="Hug L.A."/>
            <person name="Thomas B.C."/>
            <person name="Sharon I."/>
            <person name="Castelle C.J."/>
            <person name="Singh A."/>
            <person name="Wilkins M.J."/>
            <person name="Williams K.H."/>
            <person name="Banfield J.F."/>
        </authorList>
    </citation>
    <scope>NUCLEOTIDE SEQUENCE [LARGE SCALE GENOMIC DNA]</scope>
</reference>
<gene>
    <name evidence="9" type="ORF">UY55_C0001G0216</name>
</gene>
<dbReference type="Proteomes" id="UP000034224">
    <property type="component" value="Unassembled WGS sequence"/>
</dbReference>
<dbReference type="AlphaFoldDB" id="A0A0G1YKB5"/>
<evidence type="ECO:0000256" key="7">
    <source>
        <dbReference type="SAM" id="Phobius"/>
    </source>
</evidence>
<keyword evidence="6 7" id="KW-0472">Membrane</keyword>
<keyword evidence="5 7" id="KW-1133">Transmembrane helix</keyword>
<dbReference type="PANTHER" id="PTHR33778:SF1">
    <property type="entry name" value="MAGNESIUM TRANSPORTER YHID-RELATED"/>
    <property type="match status" value="1"/>
</dbReference>
<dbReference type="InterPro" id="IPR003416">
    <property type="entry name" value="MgtC/SapB/SrpB/YhiD_fam"/>
</dbReference>
<evidence type="ECO:0000256" key="2">
    <source>
        <dbReference type="ARBA" id="ARBA00009298"/>
    </source>
</evidence>
<feature type="transmembrane region" description="Helical" evidence="7">
    <location>
        <begin position="39"/>
        <end position="58"/>
    </location>
</feature>
<comment type="caution">
    <text evidence="9">The sequence shown here is derived from an EMBL/GenBank/DDBJ whole genome shotgun (WGS) entry which is preliminary data.</text>
</comment>
<name>A0A0G1YKB5_9BACT</name>
<feature type="transmembrane region" description="Helical" evidence="7">
    <location>
        <begin position="97"/>
        <end position="115"/>
    </location>
</feature>
<dbReference type="InterPro" id="IPR049177">
    <property type="entry name" value="MgtC_SapB_SrpB_YhiD_N"/>
</dbReference>
<evidence type="ECO:0000256" key="6">
    <source>
        <dbReference type="ARBA" id="ARBA00023136"/>
    </source>
</evidence>
<feature type="transmembrane region" description="Helical" evidence="7">
    <location>
        <begin position="70"/>
        <end position="90"/>
    </location>
</feature>
<evidence type="ECO:0000313" key="9">
    <source>
        <dbReference type="EMBL" id="KKW15462.1"/>
    </source>
</evidence>
<dbReference type="STRING" id="1618665.UY55_C0001G0216"/>
<evidence type="ECO:0000256" key="3">
    <source>
        <dbReference type="ARBA" id="ARBA00022475"/>
    </source>
</evidence>
<evidence type="ECO:0000256" key="4">
    <source>
        <dbReference type="ARBA" id="ARBA00022692"/>
    </source>
</evidence>
<organism evidence="9 10">
    <name type="scientific">Candidatus Jorgensenbacteria bacterium GW2011_GWB1_50_10</name>
    <dbReference type="NCBI Taxonomy" id="1618665"/>
    <lineage>
        <taxon>Bacteria</taxon>
        <taxon>Candidatus Joergenseniibacteriota</taxon>
    </lineage>
</organism>
<evidence type="ECO:0000259" key="8">
    <source>
        <dbReference type="Pfam" id="PF02308"/>
    </source>
</evidence>
<comment type="similarity">
    <text evidence="2">Belongs to the MgtC/SapB family.</text>
</comment>
<proteinExistence type="inferred from homology"/>
<dbReference type="PRINTS" id="PR01837">
    <property type="entry name" value="MGTCSAPBPROT"/>
</dbReference>
<dbReference type="PANTHER" id="PTHR33778">
    <property type="entry name" value="PROTEIN MGTC"/>
    <property type="match status" value="1"/>
</dbReference>
<evidence type="ECO:0000256" key="1">
    <source>
        <dbReference type="ARBA" id="ARBA00004651"/>
    </source>
</evidence>
<feature type="transmembrane region" description="Helical" evidence="7">
    <location>
        <begin position="12"/>
        <end position="27"/>
    </location>
</feature>
<accession>A0A0G1YKB5</accession>
<evidence type="ECO:0000256" key="5">
    <source>
        <dbReference type="ARBA" id="ARBA00022989"/>
    </source>
</evidence>
<sequence>MELISDNWDVIFRLAAALILGGVLGLEREFAGKMAGLRTYSLISVGSALFVIVSQLVSENFIGVTVFDPLRVASQIVVGVGFVGAGLVIFREVEHRPGGITTAAGLWVSAGIGMASGFGLYSVAVFGTIAALFILWILAFADRKIREKAERDENKVRG</sequence>
<protein>
    <submittedName>
        <fullName evidence="9">MgtC family protein</fullName>
    </submittedName>
</protein>
<evidence type="ECO:0000313" key="10">
    <source>
        <dbReference type="Proteomes" id="UP000034224"/>
    </source>
</evidence>
<comment type="subcellular location">
    <subcellularLocation>
        <location evidence="1">Cell membrane</location>
        <topology evidence="1">Multi-pass membrane protein</topology>
    </subcellularLocation>
</comment>
<dbReference type="EMBL" id="LCQK01000001">
    <property type="protein sequence ID" value="KKW15462.1"/>
    <property type="molecule type" value="Genomic_DNA"/>
</dbReference>
<feature type="transmembrane region" description="Helical" evidence="7">
    <location>
        <begin position="121"/>
        <end position="141"/>
    </location>
</feature>
<dbReference type="GO" id="GO:0005886">
    <property type="term" value="C:plasma membrane"/>
    <property type="evidence" value="ECO:0007669"/>
    <property type="project" value="UniProtKB-SubCell"/>
</dbReference>
<keyword evidence="3" id="KW-1003">Cell membrane</keyword>
<keyword evidence="4 7" id="KW-0812">Transmembrane</keyword>